<feature type="domain" description="Protein kinase" evidence="1">
    <location>
        <begin position="110"/>
        <end position="380"/>
    </location>
</feature>
<dbReference type="PROSITE" id="PS50011">
    <property type="entry name" value="PROTEIN_KINASE_DOM"/>
    <property type="match status" value="1"/>
</dbReference>
<dbReference type="OrthoDB" id="346907at2759"/>
<dbReference type="InterPro" id="IPR051681">
    <property type="entry name" value="Ser/Thr_Kinases-Pseudokinases"/>
</dbReference>
<accession>A0A015IKG6</accession>
<dbReference type="Proteomes" id="UP000022910">
    <property type="component" value="Unassembled WGS sequence"/>
</dbReference>
<name>A0A015IKG6_RHIIW</name>
<evidence type="ECO:0000313" key="3">
    <source>
        <dbReference type="Proteomes" id="UP000022910"/>
    </source>
</evidence>
<evidence type="ECO:0000313" key="2">
    <source>
        <dbReference type="EMBL" id="EXX57627.1"/>
    </source>
</evidence>
<protein>
    <submittedName>
        <fullName evidence="2">Cdc15p</fullName>
    </submittedName>
</protein>
<dbReference type="InterPro" id="IPR001245">
    <property type="entry name" value="Ser-Thr/Tyr_kinase_cat_dom"/>
</dbReference>
<dbReference type="SUPFAM" id="SSF56112">
    <property type="entry name" value="Protein kinase-like (PK-like)"/>
    <property type="match status" value="1"/>
</dbReference>
<dbReference type="AlphaFoldDB" id="A0A015IKG6"/>
<proteinExistence type="predicted"/>
<sequence length="441" mass="51980">MEQNYISDNIFKQIKDFNFRILTEEQELIINKLILKEELKECYKKYGLCDECKQPNTGNIWCHSCNAKRFQQNFKNWTSENSNIDKLIQESQINAQNNWKKLEWIENDRLENIEYVAKGGFGMIYKAIWKDGWIYSWNHVTSKWNRDERNTIFALKCLNNSTLEFLDEIKTHLRMNNSECIIKVYGITKDPKTNNFMMVLEHATDGNLRQRLSKYFDSFSWREKIGMLRDIAFGLNEIHEEELIHQDFHSGNILNSLRDSTTNITDLGLCKPANNKSENYEIYGVLPYVAPEVLREKKYIQASNVYSFGIIIYEVFNILPPYHDIAHDESLAIKICQGQRPGFNIKVPQLIEDITKQCVDADSLKRPTTKYLKEIFDQWYDLVYYKKDSEICKQINEADVFNEKLPSFAKSENFTYTIHPQAIYTSRLLNFDNLSEPKNAD</sequence>
<dbReference type="PANTHER" id="PTHR44329">
    <property type="entry name" value="SERINE/THREONINE-PROTEIN KINASE TNNI3K-RELATED"/>
    <property type="match status" value="1"/>
</dbReference>
<dbReference type="HOGENOM" id="CLU_000288_7_34_1"/>
<gene>
    <name evidence="2" type="ORF">RirG_205410</name>
</gene>
<dbReference type="EMBL" id="JEMT01027320">
    <property type="protein sequence ID" value="EXX57627.1"/>
    <property type="molecule type" value="Genomic_DNA"/>
</dbReference>
<organism evidence="2 3">
    <name type="scientific">Rhizophagus irregularis (strain DAOM 197198w)</name>
    <name type="common">Glomus intraradices</name>
    <dbReference type="NCBI Taxonomy" id="1432141"/>
    <lineage>
        <taxon>Eukaryota</taxon>
        <taxon>Fungi</taxon>
        <taxon>Fungi incertae sedis</taxon>
        <taxon>Mucoromycota</taxon>
        <taxon>Glomeromycotina</taxon>
        <taxon>Glomeromycetes</taxon>
        <taxon>Glomerales</taxon>
        <taxon>Glomeraceae</taxon>
        <taxon>Rhizophagus</taxon>
    </lineage>
</organism>
<dbReference type="GO" id="GO:0005524">
    <property type="term" value="F:ATP binding"/>
    <property type="evidence" value="ECO:0007669"/>
    <property type="project" value="InterPro"/>
</dbReference>
<dbReference type="Gene3D" id="1.10.510.10">
    <property type="entry name" value="Transferase(Phosphotransferase) domain 1"/>
    <property type="match status" value="1"/>
</dbReference>
<dbReference type="InterPro" id="IPR000719">
    <property type="entry name" value="Prot_kinase_dom"/>
</dbReference>
<reference evidence="2 3" key="1">
    <citation type="submission" date="2014-02" db="EMBL/GenBank/DDBJ databases">
        <title>Single nucleus genome sequencing reveals high similarity among nuclei of an endomycorrhizal fungus.</title>
        <authorList>
            <person name="Lin K."/>
            <person name="Geurts R."/>
            <person name="Zhang Z."/>
            <person name="Limpens E."/>
            <person name="Saunders D.G."/>
            <person name="Mu D."/>
            <person name="Pang E."/>
            <person name="Cao H."/>
            <person name="Cha H."/>
            <person name="Lin T."/>
            <person name="Zhou Q."/>
            <person name="Shang Y."/>
            <person name="Li Y."/>
            <person name="Ivanov S."/>
            <person name="Sharma T."/>
            <person name="Velzen R.V."/>
            <person name="Ruijter N.D."/>
            <person name="Aanen D.K."/>
            <person name="Win J."/>
            <person name="Kamoun S."/>
            <person name="Bisseling T."/>
            <person name="Huang S."/>
        </authorList>
    </citation>
    <scope>NUCLEOTIDE SEQUENCE [LARGE SCALE GENOMIC DNA]</scope>
    <source>
        <strain evidence="3">DAOM197198w</strain>
    </source>
</reference>
<keyword evidence="3" id="KW-1185">Reference proteome</keyword>
<dbReference type="GO" id="GO:0004674">
    <property type="term" value="F:protein serine/threonine kinase activity"/>
    <property type="evidence" value="ECO:0007669"/>
    <property type="project" value="TreeGrafter"/>
</dbReference>
<comment type="caution">
    <text evidence="2">The sequence shown here is derived from an EMBL/GenBank/DDBJ whole genome shotgun (WGS) entry which is preliminary data.</text>
</comment>
<dbReference type="InterPro" id="IPR011009">
    <property type="entry name" value="Kinase-like_dom_sf"/>
</dbReference>
<dbReference type="Pfam" id="PF07714">
    <property type="entry name" value="PK_Tyr_Ser-Thr"/>
    <property type="match status" value="1"/>
</dbReference>
<evidence type="ECO:0000259" key="1">
    <source>
        <dbReference type="PROSITE" id="PS50011"/>
    </source>
</evidence>